<sequence length="571" mass="62407">MKPRRLPDLRPGTEIEGMVVQSFLGAGGYGTVYLARQTNSGRLCAVKFIPVGSAEAWGQREFAILLRLQHLNLVSLGGSGYWPEGRREYLWLRLAYIPGKPLDEWAWEHHPDAWTAAGKILGVGRGLAVAHHAQVVHRDVKEANILVREGDGEAVLVDFGAGHYARAPTITHGMFPPGTLEYRSPEAWRFRLEHAQDKGARYRAGPADDLYALGVVLYWLLTWRHPFGVTEDEDSIRAIIETPPLPPHLVNPRVPRALSAVCLKLLEKSPEDRYPSAVALCEALETLRAQADDTWRVPLQDRPRPRQRSKGLPPWPSWKALRRSVLWGGVVLGGVVAGWAALRSTSSGPRPTQEMASRREVASSRLPPEADGSAGIPPAAAAPSAASTQDDSPVNKQKTDRISDDRKQKAKVAARGACAGLVGAALQACVGAQQQVAPKRPPPPEECPPGAVEAMTGRLGLEIGTDYGTIVSREYGGPLTVREGEITLSVWGDHEGLVDKTLVLGRLYLVPGRVYGRFTRVILPTGESYPVCLELWEGSDQLRGSRLEKGSTPDNVLIHSLERVMAVKRFE</sequence>
<comment type="caution">
    <text evidence="13">The sequence shown here is derived from an EMBL/GenBank/DDBJ whole genome shotgun (WGS) entry which is preliminary data.</text>
</comment>
<evidence type="ECO:0000256" key="9">
    <source>
        <dbReference type="ARBA" id="ARBA00048679"/>
    </source>
</evidence>
<evidence type="ECO:0000256" key="5">
    <source>
        <dbReference type="ARBA" id="ARBA00022741"/>
    </source>
</evidence>
<evidence type="ECO:0000256" key="2">
    <source>
        <dbReference type="ARBA" id="ARBA00012513"/>
    </source>
</evidence>
<gene>
    <name evidence="13" type="ORF">D187_008449</name>
</gene>
<dbReference type="eggNOG" id="COG0515">
    <property type="taxonomic scope" value="Bacteria"/>
</dbReference>
<feature type="compositionally biased region" description="Basic and acidic residues" evidence="11">
    <location>
        <begin position="397"/>
        <end position="407"/>
    </location>
</feature>
<evidence type="ECO:0000256" key="8">
    <source>
        <dbReference type="ARBA" id="ARBA00047899"/>
    </source>
</evidence>
<keyword evidence="4" id="KW-0808">Transferase</keyword>
<evidence type="ECO:0000256" key="6">
    <source>
        <dbReference type="ARBA" id="ARBA00022777"/>
    </source>
</evidence>
<evidence type="ECO:0000256" key="4">
    <source>
        <dbReference type="ARBA" id="ARBA00022679"/>
    </source>
</evidence>
<dbReference type="InterPro" id="IPR050660">
    <property type="entry name" value="NEK_Ser/Thr_kinase"/>
</dbReference>
<feature type="compositionally biased region" description="Low complexity" evidence="11">
    <location>
        <begin position="370"/>
        <end position="392"/>
    </location>
</feature>
<protein>
    <recommendedName>
        <fullName evidence="2">non-specific serine/threonine protein kinase</fullName>
        <ecNumber evidence="2">2.7.11.1</ecNumber>
    </recommendedName>
</protein>
<dbReference type="RefSeq" id="WP_002623352.1">
    <property type="nucleotide sequence ID" value="NZ_ANAH02000007.1"/>
</dbReference>
<dbReference type="EC" id="2.7.11.1" evidence="2"/>
<comment type="catalytic activity">
    <reaction evidence="9">
        <text>L-seryl-[protein] + ATP = O-phospho-L-seryl-[protein] + ADP + H(+)</text>
        <dbReference type="Rhea" id="RHEA:17989"/>
        <dbReference type="Rhea" id="RHEA-COMP:9863"/>
        <dbReference type="Rhea" id="RHEA-COMP:11604"/>
        <dbReference type="ChEBI" id="CHEBI:15378"/>
        <dbReference type="ChEBI" id="CHEBI:29999"/>
        <dbReference type="ChEBI" id="CHEBI:30616"/>
        <dbReference type="ChEBI" id="CHEBI:83421"/>
        <dbReference type="ChEBI" id="CHEBI:456216"/>
        <dbReference type="EC" id="2.7.11.1"/>
    </reaction>
</comment>
<dbReference type="CDD" id="cd14014">
    <property type="entry name" value="STKc_PknB_like"/>
    <property type="match status" value="1"/>
</dbReference>
<dbReference type="PANTHER" id="PTHR43671">
    <property type="entry name" value="SERINE/THREONINE-PROTEIN KINASE NEK"/>
    <property type="match status" value="1"/>
</dbReference>
<evidence type="ECO:0000256" key="10">
    <source>
        <dbReference type="PROSITE-ProRule" id="PRU10141"/>
    </source>
</evidence>
<accession>S9PIM8</accession>
<dbReference type="Gene3D" id="1.10.510.10">
    <property type="entry name" value="Transferase(Phosphotransferase) domain 1"/>
    <property type="match status" value="1"/>
</dbReference>
<dbReference type="InterPro" id="IPR008271">
    <property type="entry name" value="Ser/Thr_kinase_AS"/>
</dbReference>
<dbReference type="InterPro" id="IPR017441">
    <property type="entry name" value="Protein_kinase_ATP_BS"/>
</dbReference>
<dbReference type="InterPro" id="IPR011009">
    <property type="entry name" value="Kinase-like_dom_sf"/>
</dbReference>
<evidence type="ECO:0000313" key="14">
    <source>
        <dbReference type="Proteomes" id="UP000011682"/>
    </source>
</evidence>
<keyword evidence="6 13" id="KW-0418">Kinase</keyword>
<keyword evidence="7 10" id="KW-0067">ATP-binding</keyword>
<dbReference type="SUPFAM" id="SSF56112">
    <property type="entry name" value="Protein kinase-like (PK-like)"/>
    <property type="match status" value="1"/>
</dbReference>
<dbReference type="Gene3D" id="3.30.200.20">
    <property type="entry name" value="Phosphorylase Kinase, domain 1"/>
    <property type="match status" value="1"/>
</dbReference>
<feature type="region of interest" description="Disordered" evidence="11">
    <location>
        <begin position="295"/>
        <end position="314"/>
    </location>
</feature>
<comment type="catalytic activity">
    <reaction evidence="8">
        <text>L-threonyl-[protein] + ATP = O-phospho-L-threonyl-[protein] + ADP + H(+)</text>
        <dbReference type="Rhea" id="RHEA:46608"/>
        <dbReference type="Rhea" id="RHEA-COMP:11060"/>
        <dbReference type="Rhea" id="RHEA-COMP:11605"/>
        <dbReference type="ChEBI" id="CHEBI:15378"/>
        <dbReference type="ChEBI" id="CHEBI:30013"/>
        <dbReference type="ChEBI" id="CHEBI:30616"/>
        <dbReference type="ChEBI" id="CHEBI:61977"/>
        <dbReference type="ChEBI" id="CHEBI:456216"/>
        <dbReference type="EC" id="2.7.11.1"/>
    </reaction>
</comment>
<comment type="similarity">
    <text evidence="1">Belongs to the protein kinase superfamily. NEK Ser/Thr protein kinase family. NIMA subfamily.</text>
</comment>
<dbReference type="GO" id="GO:0004674">
    <property type="term" value="F:protein serine/threonine kinase activity"/>
    <property type="evidence" value="ECO:0007669"/>
    <property type="project" value="UniProtKB-KW"/>
</dbReference>
<proteinExistence type="inferred from homology"/>
<keyword evidence="5 10" id="KW-0547">Nucleotide-binding</keyword>
<organism evidence="13 14">
    <name type="scientific">Cystobacter fuscus (strain ATCC 25194 / DSM 2262 / NBRC 100088 / M29)</name>
    <dbReference type="NCBI Taxonomy" id="1242864"/>
    <lineage>
        <taxon>Bacteria</taxon>
        <taxon>Pseudomonadati</taxon>
        <taxon>Myxococcota</taxon>
        <taxon>Myxococcia</taxon>
        <taxon>Myxococcales</taxon>
        <taxon>Cystobacterineae</taxon>
        <taxon>Archangiaceae</taxon>
        <taxon>Cystobacter</taxon>
    </lineage>
</organism>
<dbReference type="SMART" id="SM00220">
    <property type="entry name" value="S_TKc"/>
    <property type="match status" value="1"/>
</dbReference>
<feature type="domain" description="Protein kinase" evidence="12">
    <location>
        <begin position="18"/>
        <end position="287"/>
    </location>
</feature>
<evidence type="ECO:0000256" key="3">
    <source>
        <dbReference type="ARBA" id="ARBA00022527"/>
    </source>
</evidence>
<feature type="binding site" evidence="10">
    <location>
        <position position="47"/>
    </location>
    <ligand>
        <name>ATP</name>
        <dbReference type="ChEBI" id="CHEBI:30616"/>
    </ligand>
</feature>
<dbReference type="GO" id="GO:0005524">
    <property type="term" value="F:ATP binding"/>
    <property type="evidence" value="ECO:0007669"/>
    <property type="project" value="UniProtKB-UniRule"/>
</dbReference>
<dbReference type="PROSITE" id="PS00107">
    <property type="entry name" value="PROTEIN_KINASE_ATP"/>
    <property type="match status" value="1"/>
</dbReference>
<evidence type="ECO:0000256" key="1">
    <source>
        <dbReference type="ARBA" id="ARBA00010886"/>
    </source>
</evidence>
<keyword evidence="14" id="KW-1185">Reference proteome</keyword>
<keyword evidence="3 13" id="KW-0723">Serine/threonine-protein kinase</keyword>
<evidence type="ECO:0000259" key="12">
    <source>
        <dbReference type="PROSITE" id="PS50011"/>
    </source>
</evidence>
<dbReference type="PROSITE" id="PS00108">
    <property type="entry name" value="PROTEIN_KINASE_ST"/>
    <property type="match status" value="1"/>
</dbReference>
<dbReference type="InterPro" id="IPR000719">
    <property type="entry name" value="Prot_kinase_dom"/>
</dbReference>
<dbReference type="AlphaFoldDB" id="S9PIM8"/>
<dbReference type="EMBL" id="ANAH02000007">
    <property type="protein sequence ID" value="EPX62262.1"/>
    <property type="molecule type" value="Genomic_DNA"/>
</dbReference>
<dbReference type="OrthoDB" id="5524425at2"/>
<reference evidence="13" key="1">
    <citation type="submission" date="2013-05" db="EMBL/GenBank/DDBJ databases">
        <title>Genome assembly of Cystobacter fuscus DSM 2262.</title>
        <authorList>
            <person name="Sharma G."/>
            <person name="Khatri I."/>
            <person name="Kaur C."/>
            <person name="Mayilraj S."/>
            <person name="Subramanian S."/>
        </authorList>
    </citation>
    <scope>NUCLEOTIDE SEQUENCE [LARGE SCALE GENOMIC DNA]</scope>
    <source>
        <strain evidence="13">DSM 2262</strain>
    </source>
</reference>
<dbReference type="Proteomes" id="UP000011682">
    <property type="component" value="Unassembled WGS sequence"/>
</dbReference>
<dbReference type="PANTHER" id="PTHR43671:SF98">
    <property type="entry name" value="SERINE_THREONINE-PROTEIN KINASE NEK11"/>
    <property type="match status" value="1"/>
</dbReference>
<feature type="compositionally biased region" description="Basic and acidic residues" evidence="11">
    <location>
        <begin position="295"/>
        <end position="304"/>
    </location>
</feature>
<feature type="region of interest" description="Disordered" evidence="11">
    <location>
        <begin position="343"/>
        <end position="408"/>
    </location>
</feature>
<evidence type="ECO:0000256" key="7">
    <source>
        <dbReference type="ARBA" id="ARBA00022840"/>
    </source>
</evidence>
<dbReference type="Pfam" id="PF00069">
    <property type="entry name" value="Pkinase"/>
    <property type="match status" value="1"/>
</dbReference>
<evidence type="ECO:0000313" key="13">
    <source>
        <dbReference type="EMBL" id="EPX62262.1"/>
    </source>
</evidence>
<evidence type="ECO:0000256" key="11">
    <source>
        <dbReference type="SAM" id="MobiDB-lite"/>
    </source>
</evidence>
<dbReference type="PROSITE" id="PS50011">
    <property type="entry name" value="PROTEIN_KINASE_DOM"/>
    <property type="match status" value="1"/>
</dbReference>
<name>S9PIM8_CYSF2</name>